<dbReference type="PANTHER" id="PTHR24421:SF61">
    <property type="entry name" value="OXYGEN SENSOR HISTIDINE KINASE NREB"/>
    <property type="match status" value="1"/>
</dbReference>
<keyword evidence="2 6" id="KW-0418">Kinase</keyword>
<dbReference type="InterPro" id="IPR003594">
    <property type="entry name" value="HATPase_dom"/>
</dbReference>
<feature type="domain" description="Histidine kinase/HSP90-like ATPase" evidence="5">
    <location>
        <begin position="311"/>
        <end position="397"/>
    </location>
</feature>
<proteinExistence type="predicted"/>
<dbReference type="RefSeq" id="WP_090711122.1">
    <property type="nucleotide sequence ID" value="NZ_FOVM01000005.1"/>
</dbReference>
<dbReference type="PANTHER" id="PTHR24421">
    <property type="entry name" value="NITRATE/NITRITE SENSOR PROTEIN NARX-RELATED"/>
    <property type="match status" value="1"/>
</dbReference>
<feature type="transmembrane region" description="Helical" evidence="4">
    <location>
        <begin position="76"/>
        <end position="96"/>
    </location>
</feature>
<dbReference type="STRING" id="995034.SAMN05216219_2092"/>
<dbReference type="EMBL" id="FOVM01000005">
    <property type="protein sequence ID" value="SFN78035.1"/>
    <property type="molecule type" value="Genomic_DNA"/>
</dbReference>
<feature type="transmembrane region" description="Helical" evidence="4">
    <location>
        <begin position="131"/>
        <end position="150"/>
    </location>
</feature>
<feature type="transmembrane region" description="Helical" evidence="4">
    <location>
        <begin position="156"/>
        <end position="176"/>
    </location>
</feature>
<evidence type="ECO:0000313" key="7">
    <source>
        <dbReference type="Proteomes" id="UP000198867"/>
    </source>
</evidence>
<evidence type="ECO:0000256" key="1">
    <source>
        <dbReference type="ARBA" id="ARBA00022679"/>
    </source>
</evidence>
<dbReference type="Pfam" id="PF02518">
    <property type="entry name" value="HATPase_c"/>
    <property type="match status" value="1"/>
</dbReference>
<dbReference type="GO" id="GO:0016301">
    <property type="term" value="F:kinase activity"/>
    <property type="evidence" value="ECO:0007669"/>
    <property type="project" value="UniProtKB-KW"/>
</dbReference>
<dbReference type="InterPro" id="IPR050482">
    <property type="entry name" value="Sensor_HK_TwoCompSys"/>
</dbReference>
<organism evidence="6 7">
    <name type="scientific">Mycetocola miduiensis</name>
    <dbReference type="NCBI Taxonomy" id="995034"/>
    <lineage>
        <taxon>Bacteria</taxon>
        <taxon>Bacillati</taxon>
        <taxon>Actinomycetota</taxon>
        <taxon>Actinomycetes</taxon>
        <taxon>Micrococcales</taxon>
        <taxon>Microbacteriaceae</taxon>
        <taxon>Mycetocola</taxon>
    </lineage>
</organism>
<evidence type="ECO:0000256" key="3">
    <source>
        <dbReference type="ARBA" id="ARBA00023012"/>
    </source>
</evidence>
<dbReference type="Gene3D" id="3.30.565.10">
    <property type="entry name" value="Histidine kinase-like ATPase, C-terminal domain"/>
    <property type="match status" value="1"/>
</dbReference>
<reference evidence="7" key="1">
    <citation type="submission" date="2016-10" db="EMBL/GenBank/DDBJ databases">
        <authorList>
            <person name="Varghese N."/>
            <person name="Submissions S."/>
        </authorList>
    </citation>
    <scope>NUCLEOTIDE SEQUENCE [LARGE SCALE GENOMIC DNA]</scope>
    <source>
        <strain evidence="7">CGMCC 1.11101</strain>
    </source>
</reference>
<dbReference type="InterPro" id="IPR036890">
    <property type="entry name" value="HATPase_C_sf"/>
</dbReference>
<keyword evidence="3" id="KW-0902">Two-component regulatory system</keyword>
<dbReference type="SUPFAM" id="SSF55874">
    <property type="entry name" value="ATPase domain of HSP90 chaperone/DNA topoisomerase II/histidine kinase"/>
    <property type="match status" value="1"/>
</dbReference>
<feature type="transmembrane region" description="Helical" evidence="4">
    <location>
        <begin position="21"/>
        <end position="44"/>
    </location>
</feature>
<dbReference type="Proteomes" id="UP000198867">
    <property type="component" value="Unassembled WGS sequence"/>
</dbReference>
<keyword evidence="1" id="KW-0808">Transferase</keyword>
<keyword evidence="4" id="KW-0472">Membrane</keyword>
<dbReference type="GO" id="GO:0000160">
    <property type="term" value="P:phosphorelay signal transduction system"/>
    <property type="evidence" value="ECO:0007669"/>
    <property type="project" value="UniProtKB-KW"/>
</dbReference>
<protein>
    <submittedName>
        <fullName evidence="6">Signal transduction histidine kinase</fullName>
    </submittedName>
</protein>
<feature type="transmembrane region" description="Helical" evidence="4">
    <location>
        <begin position="102"/>
        <end position="124"/>
    </location>
</feature>
<accession>A0A1I5BTG9</accession>
<evidence type="ECO:0000259" key="5">
    <source>
        <dbReference type="Pfam" id="PF02518"/>
    </source>
</evidence>
<dbReference type="CDD" id="cd16917">
    <property type="entry name" value="HATPase_UhpB-NarQ-NarX-like"/>
    <property type="match status" value="1"/>
</dbReference>
<evidence type="ECO:0000256" key="4">
    <source>
        <dbReference type="SAM" id="Phobius"/>
    </source>
</evidence>
<name>A0A1I5BTG9_9MICO</name>
<keyword evidence="7" id="KW-1185">Reference proteome</keyword>
<keyword evidence="4" id="KW-0812">Transmembrane</keyword>
<dbReference type="OrthoDB" id="5125370at2"/>
<evidence type="ECO:0000313" key="6">
    <source>
        <dbReference type="EMBL" id="SFN78035.1"/>
    </source>
</evidence>
<gene>
    <name evidence="6" type="ORF">SAMN05216219_2092</name>
</gene>
<evidence type="ECO:0000256" key="2">
    <source>
        <dbReference type="ARBA" id="ARBA00022777"/>
    </source>
</evidence>
<keyword evidence="4" id="KW-1133">Transmembrane helix</keyword>
<dbReference type="AlphaFoldDB" id="A0A1I5BTG9"/>
<sequence>MSPSRLSAEERDRFSWQLARLLYRTTRLFGVTGAAVAAICIWLPGAMTLSNAVACSSLLAALTATQLLMTHRPHPLWMVLAFSLGLSLIAGIYMPANGQLNIATTGAISAIGAWGIGSMATILVSSWGQVLVLLGALASTIAYILLLTRASEPRTGSILLSIVTGWAISTLFGIWLRSSFPRVMRRVSSIGRAHNVERRASETEAQRHRDARLLHDTVLATLTLLAHSGVGVPAESMRAQAESDGLLLKRLRLGETPQPRSSGEYTLTNTAELSLGGTLEALKGRFGSMGLDIEWHGSGQIGLPGTKLEAFILALSECLENVRRHSGVNEAHVTLSDDGEMVRGVVTDAGSGFDPATVPDGKLGFADSVVARVRDAGGSVRVFSAPSAGTTVVLEMPK</sequence>